<gene>
    <name evidence="2" type="ORF">GHK62_02870</name>
</gene>
<evidence type="ECO:0000259" key="1">
    <source>
        <dbReference type="Pfam" id="PF13924"/>
    </source>
</evidence>
<reference evidence="2 3" key="1">
    <citation type="journal article" date="2013" name="Genome Biol.">
        <title>Comparative genomics of the core and accessory genomes of 48 Sinorhizobium strains comprising five genospecies.</title>
        <authorList>
            <person name="Sugawara M."/>
            <person name="Epstein B."/>
            <person name="Badgley B.D."/>
            <person name="Unno T."/>
            <person name="Xu L."/>
            <person name="Reese J."/>
            <person name="Gyaneshwar P."/>
            <person name="Denny R."/>
            <person name="Mudge J."/>
            <person name="Bharti A.K."/>
            <person name="Farmer A.D."/>
            <person name="May G.D."/>
            <person name="Woodward J.E."/>
            <person name="Medigue C."/>
            <person name="Vallenet D."/>
            <person name="Lajus A."/>
            <person name="Rouy Z."/>
            <person name="Martinez-Vaz B."/>
            <person name="Tiffin P."/>
            <person name="Young N.D."/>
            <person name="Sadowsky M.J."/>
        </authorList>
    </citation>
    <scope>NUCLEOTIDE SEQUENCE [LARGE SCALE GENOMIC DNA]</scope>
    <source>
        <strain evidence="2 3">USDA4894</strain>
    </source>
</reference>
<keyword evidence="3" id="KW-1185">Reference proteome</keyword>
<dbReference type="RefSeq" id="WP_153436826.1">
    <property type="nucleotide sequence ID" value="NZ_CP121659.1"/>
</dbReference>
<dbReference type="EMBL" id="WITC01000017">
    <property type="protein sequence ID" value="MQX13735.1"/>
    <property type="molecule type" value="Genomic_DNA"/>
</dbReference>
<evidence type="ECO:0000313" key="3">
    <source>
        <dbReference type="Proteomes" id="UP000439983"/>
    </source>
</evidence>
<accession>A0A6N7L9V8</accession>
<dbReference type="Proteomes" id="UP000439983">
    <property type="component" value="Unassembled WGS sequence"/>
</dbReference>
<organism evidence="2 3">
    <name type="scientific">Sinorhizobium terangae</name>
    <dbReference type="NCBI Taxonomy" id="110322"/>
    <lineage>
        <taxon>Bacteria</taxon>
        <taxon>Pseudomonadati</taxon>
        <taxon>Pseudomonadota</taxon>
        <taxon>Alphaproteobacteria</taxon>
        <taxon>Hyphomicrobiales</taxon>
        <taxon>Rhizobiaceae</taxon>
        <taxon>Sinorhizobium/Ensifer group</taxon>
        <taxon>Sinorhizobium</taxon>
    </lineage>
</organism>
<feature type="domain" description="Lipocalin-like" evidence="1">
    <location>
        <begin position="9"/>
        <end position="120"/>
    </location>
</feature>
<dbReference type="InterPro" id="IPR024311">
    <property type="entry name" value="Lipocalin-like"/>
</dbReference>
<protein>
    <recommendedName>
        <fullName evidence="1">Lipocalin-like domain-containing protein</fullName>
    </recommendedName>
</protein>
<dbReference type="Pfam" id="PF13924">
    <property type="entry name" value="Lipocalin_5"/>
    <property type="match status" value="1"/>
</dbReference>
<dbReference type="AlphaFoldDB" id="A0A6N7L9V8"/>
<comment type="caution">
    <text evidence="2">The sequence shown here is derived from an EMBL/GenBank/DDBJ whole genome shotgun (WGS) entry which is preliminary data.</text>
</comment>
<sequence>MSNASALLGTWRMLSWKRKAVATGEVSDAMGADPVGYLSYHADGRMMAFVASRGRPMPKGAKPTDGEKITLFDSMLAYCGSYTVEGGRVIHHVDASWNPAWGISDLVRPYSVDGDRLVISDAPGVDPGTGEEVLYRIEFQKV</sequence>
<dbReference type="OrthoDB" id="8370150at2"/>
<proteinExistence type="predicted"/>
<name>A0A6N7L9V8_SINTE</name>
<evidence type="ECO:0000313" key="2">
    <source>
        <dbReference type="EMBL" id="MQX13735.1"/>
    </source>
</evidence>